<sequence>MSCFHVIFEMSICVIILSVSEAF</sequence>
<dbReference type="AlphaFoldDB" id="A0A0E9T082"/>
<dbReference type="EMBL" id="GBXM01061670">
    <property type="protein sequence ID" value="JAH46907.1"/>
    <property type="molecule type" value="Transcribed_RNA"/>
</dbReference>
<protein>
    <submittedName>
        <fullName evidence="1">Uncharacterized protein</fullName>
    </submittedName>
</protein>
<reference evidence="1" key="2">
    <citation type="journal article" date="2015" name="Fish Shellfish Immunol.">
        <title>Early steps in the European eel (Anguilla anguilla)-Vibrio vulnificus interaction in the gills: Role of the RtxA13 toxin.</title>
        <authorList>
            <person name="Callol A."/>
            <person name="Pajuelo D."/>
            <person name="Ebbesson L."/>
            <person name="Teles M."/>
            <person name="MacKenzie S."/>
            <person name="Amaro C."/>
        </authorList>
    </citation>
    <scope>NUCLEOTIDE SEQUENCE</scope>
</reference>
<proteinExistence type="predicted"/>
<name>A0A0E9T082_ANGAN</name>
<organism evidence="1">
    <name type="scientific">Anguilla anguilla</name>
    <name type="common">European freshwater eel</name>
    <name type="synonym">Muraena anguilla</name>
    <dbReference type="NCBI Taxonomy" id="7936"/>
    <lineage>
        <taxon>Eukaryota</taxon>
        <taxon>Metazoa</taxon>
        <taxon>Chordata</taxon>
        <taxon>Craniata</taxon>
        <taxon>Vertebrata</taxon>
        <taxon>Euteleostomi</taxon>
        <taxon>Actinopterygii</taxon>
        <taxon>Neopterygii</taxon>
        <taxon>Teleostei</taxon>
        <taxon>Anguilliformes</taxon>
        <taxon>Anguillidae</taxon>
        <taxon>Anguilla</taxon>
    </lineage>
</organism>
<reference evidence="1" key="1">
    <citation type="submission" date="2014-11" db="EMBL/GenBank/DDBJ databases">
        <authorList>
            <person name="Amaro Gonzalez C."/>
        </authorList>
    </citation>
    <scope>NUCLEOTIDE SEQUENCE</scope>
</reference>
<accession>A0A0E9T082</accession>
<evidence type="ECO:0000313" key="1">
    <source>
        <dbReference type="EMBL" id="JAH46907.1"/>
    </source>
</evidence>